<name>A0A6H1ZD36_9ZZZZ</name>
<dbReference type="EMBL" id="MT143988">
    <property type="protein sequence ID" value="QJA45297.1"/>
    <property type="molecule type" value="Genomic_DNA"/>
</dbReference>
<gene>
    <name evidence="1" type="ORF">TM448A00204_0042</name>
    <name evidence="2" type="ORF">TM448B00128_0072</name>
</gene>
<accession>A0A6H1ZD36</accession>
<dbReference type="EMBL" id="MT144590">
    <property type="protein sequence ID" value="QJH93697.1"/>
    <property type="molecule type" value="Genomic_DNA"/>
</dbReference>
<evidence type="ECO:0000313" key="1">
    <source>
        <dbReference type="EMBL" id="QJA45297.1"/>
    </source>
</evidence>
<protein>
    <submittedName>
        <fullName evidence="1">Uncharacterized protein</fullName>
    </submittedName>
</protein>
<proteinExistence type="predicted"/>
<sequence length="67" mass="7455">MEINAYVYVESNARKLCFKCAVLEIIEGEESDYNLALEAGSSGDGNDMRSRPKCAVCGEYFEDYCIA</sequence>
<dbReference type="AlphaFoldDB" id="A0A6H1ZD36"/>
<evidence type="ECO:0000313" key="2">
    <source>
        <dbReference type="EMBL" id="QJH93697.1"/>
    </source>
</evidence>
<reference evidence="1" key="1">
    <citation type="submission" date="2020-03" db="EMBL/GenBank/DDBJ databases">
        <title>The deep terrestrial virosphere.</title>
        <authorList>
            <person name="Holmfeldt K."/>
            <person name="Nilsson E."/>
            <person name="Simone D."/>
            <person name="Lopez-Fernandez M."/>
            <person name="Wu X."/>
            <person name="de Brujin I."/>
            <person name="Lundin D."/>
            <person name="Andersson A."/>
            <person name="Bertilsson S."/>
            <person name="Dopson M."/>
        </authorList>
    </citation>
    <scope>NUCLEOTIDE SEQUENCE</scope>
    <source>
        <strain evidence="1">TM448A00204</strain>
        <strain evidence="2">TM448B00128</strain>
    </source>
</reference>
<organism evidence="1">
    <name type="scientific">viral metagenome</name>
    <dbReference type="NCBI Taxonomy" id="1070528"/>
    <lineage>
        <taxon>unclassified sequences</taxon>
        <taxon>metagenomes</taxon>
        <taxon>organismal metagenomes</taxon>
    </lineage>
</organism>